<dbReference type="EMBL" id="CAFZ01000008">
    <property type="protein sequence ID" value="CCA66962.1"/>
    <property type="molecule type" value="Genomic_DNA"/>
</dbReference>
<gene>
    <name evidence="2" type="ORF">PIIN_00799</name>
</gene>
<dbReference type="CDD" id="cd09917">
    <property type="entry name" value="F-box_SF"/>
    <property type="match status" value="1"/>
</dbReference>
<proteinExistence type="predicted"/>
<dbReference type="Gene3D" id="1.20.1280.50">
    <property type="match status" value="1"/>
</dbReference>
<name>G4T6L9_SERID</name>
<sequence>MKDFLKTGWQLWVSLNAKVDDLAIQFLDELVFSQYADEFIDSYDPSVIGSSLGSARLGFLPDELLLAIFTQFVMDCNSPWHLTLVCRRWRALALGAAALWTDITLSDSPPSNAHGIDVWRIHHRIRLVSRGSTTVCETPPVFEDALKRARSAPLRLAVRLSQQNINDLKNWYSVLAQSKGVSVRTLEFDTSPFGVGFLTALCQSVEVRNLEQVVTYAPRGLPPLLITALQTGQRLTSLNVPFELFLRLDRDDVGLHLRLKELATGFPARNLADFDNVISKYQKLHRLRIPFGIWPGCRSPHIKLPLLETLSTQCSPCHLGKVDFPVLQTFFITINDRECLCRYQATASYCFPCLTELNIVPTQETDTAWIRDMKVPSLERIAFDGESFPADPPVVLPAVPRLKYFLMATIAAFPLSDETFRSMSSVENVILFSLSDDLVLYEQTLYALFMDMPCPRLRTLTIGTVPHFSIHIDLYLKQVVRSSARRPPLLEHIDVLWKDYGLHRYSVDPDD</sequence>
<dbReference type="Proteomes" id="UP000007148">
    <property type="component" value="Unassembled WGS sequence"/>
</dbReference>
<dbReference type="PROSITE" id="PS50181">
    <property type="entry name" value="FBOX"/>
    <property type="match status" value="1"/>
</dbReference>
<comment type="caution">
    <text evidence="2">The sequence shown here is derived from an EMBL/GenBank/DDBJ whole genome shotgun (WGS) entry which is preliminary data.</text>
</comment>
<feature type="domain" description="F-box" evidence="1">
    <location>
        <begin position="54"/>
        <end position="103"/>
    </location>
</feature>
<protein>
    <recommendedName>
        <fullName evidence="1">F-box domain-containing protein</fullName>
    </recommendedName>
</protein>
<evidence type="ECO:0000259" key="1">
    <source>
        <dbReference type="PROSITE" id="PS50181"/>
    </source>
</evidence>
<dbReference type="InterPro" id="IPR036047">
    <property type="entry name" value="F-box-like_dom_sf"/>
</dbReference>
<reference evidence="2 3" key="1">
    <citation type="journal article" date="2011" name="PLoS Pathog.">
        <title>Endophytic Life Strategies Decoded by Genome and Transcriptome Analyses of the Mutualistic Root Symbiont Piriformospora indica.</title>
        <authorList>
            <person name="Zuccaro A."/>
            <person name="Lahrmann U."/>
            <person name="Guldener U."/>
            <person name="Langen G."/>
            <person name="Pfiffi S."/>
            <person name="Biedenkopf D."/>
            <person name="Wong P."/>
            <person name="Samans B."/>
            <person name="Grimm C."/>
            <person name="Basiewicz M."/>
            <person name="Murat C."/>
            <person name="Martin F."/>
            <person name="Kogel K.H."/>
        </authorList>
    </citation>
    <scope>NUCLEOTIDE SEQUENCE [LARGE SCALE GENOMIC DNA]</scope>
    <source>
        <strain evidence="2 3">DSM 11827</strain>
    </source>
</reference>
<evidence type="ECO:0000313" key="2">
    <source>
        <dbReference type="EMBL" id="CCA66962.1"/>
    </source>
</evidence>
<keyword evidence="3" id="KW-1185">Reference proteome</keyword>
<dbReference type="SUPFAM" id="SSF81383">
    <property type="entry name" value="F-box domain"/>
    <property type="match status" value="1"/>
</dbReference>
<accession>G4T6L9</accession>
<dbReference type="InterPro" id="IPR001810">
    <property type="entry name" value="F-box_dom"/>
</dbReference>
<dbReference type="Pfam" id="PF12937">
    <property type="entry name" value="F-box-like"/>
    <property type="match status" value="1"/>
</dbReference>
<organism evidence="2 3">
    <name type="scientific">Serendipita indica (strain DSM 11827)</name>
    <name type="common">Root endophyte fungus</name>
    <name type="synonym">Piriformospora indica</name>
    <dbReference type="NCBI Taxonomy" id="1109443"/>
    <lineage>
        <taxon>Eukaryota</taxon>
        <taxon>Fungi</taxon>
        <taxon>Dikarya</taxon>
        <taxon>Basidiomycota</taxon>
        <taxon>Agaricomycotina</taxon>
        <taxon>Agaricomycetes</taxon>
        <taxon>Sebacinales</taxon>
        <taxon>Serendipitaceae</taxon>
        <taxon>Serendipita</taxon>
    </lineage>
</organism>
<dbReference type="HOGENOM" id="CLU_605677_0_0_1"/>
<evidence type="ECO:0000313" key="3">
    <source>
        <dbReference type="Proteomes" id="UP000007148"/>
    </source>
</evidence>
<dbReference type="InParanoid" id="G4T6L9"/>
<dbReference type="AlphaFoldDB" id="G4T6L9"/>